<organism evidence="1 2">
    <name type="scientific">Silvibacterium bohemicum</name>
    <dbReference type="NCBI Taxonomy" id="1577686"/>
    <lineage>
        <taxon>Bacteria</taxon>
        <taxon>Pseudomonadati</taxon>
        <taxon>Acidobacteriota</taxon>
        <taxon>Terriglobia</taxon>
        <taxon>Terriglobales</taxon>
        <taxon>Acidobacteriaceae</taxon>
        <taxon>Silvibacterium</taxon>
    </lineage>
</organism>
<sequence>MTAQSGLSITYGPSGVQRLVYNSVVLEDLAQNPSDAFHIWHMKMTDLSGKVLSEGQYGWGENNDGKSWNSSTNTWTYRFEWGEIQVKFAQKGANLDMTVTEMNRAGSGVILDGAVIYPFALHLPKLPASFGNPSYPQLAFNTTGPSVTVADYGSGQVTAAVPDATSPLYSGFLPAGSGIAYSPIISGTAPDGLAVFQPHNDRTVKPNQTITFTVSLRFAPSGTSAVKVASDVFANWAKAWPATLHWNDRRAIGTVFLASSPAGDPQKAGGFPNNPRRYFDDDTASDFDVRTAAGIAAFQARILQQASDNVANLQKMDAQGAITWDIEGEEYPQSTSYVCEPDNIAQIAPEMETTITDRASPYKGMKLDDAYFKIMTSAGFRVGVCVRPQHFTPGAGGTAQQVYLQDTETFSELLGKMRFAHDRWGATLFYVDSSVEQDGAILDADIFQKLAAALPDSLIMPEEATPKHYGYTAPFLSFIDHGDLGTDPIVRSYYPDAFSVNMVNDVDAEKLAAAESQLVNSVRTGDVLMGHADYWQANDPTIVAMYRSAGTWKPSPADSSH</sequence>
<comment type="caution">
    <text evidence="1">The sequence shown here is derived from an EMBL/GenBank/DDBJ whole genome shotgun (WGS) entry which is preliminary data.</text>
</comment>
<dbReference type="RefSeq" id="WP_050058731.1">
    <property type="nucleotide sequence ID" value="NZ_JACHEK010000003.1"/>
</dbReference>
<reference evidence="1 2" key="1">
    <citation type="submission" date="2020-08" db="EMBL/GenBank/DDBJ databases">
        <title>Genomic Encyclopedia of Type Strains, Phase IV (KMG-IV): sequencing the most valuable type-strain genomes for metagenomic binning, comparative biology and taxonomic classification.</title>
        <authorList>
            <person name="Goeker M."/>
        </authorList>
    </citation>
    <scope>NUCLEOTIDE SEQUENCE [LARGE SCALE GENOMIC DNA]</scope>
    <source>
        <strain evidence="1 2">DSM 103733</strain>
    </source>
</reference>
<dbReference type="AlphaFoldDB" id="A0A841JZ08"/>
<evidence type="ECO:0000313" key="2">
    <source>
        <dbReference type="Proteomes" id="UP000538666"/>
    </source>
</evidence>
<accession>A0A841JZ08</accession>
<proteinExistence type="predicted"/>
<dbReference type="EMBL" id="JACHEK010000003">
    <property type="protein sequence ID" value="MBB6143668.1"/>
    <property type="molecule type" value="Genomic_DNA"/>
</dbReference>
<dbReference type="OrthoDB" id="100814at2"/>
<keyword evidence="2" id="KW-1185">Reference proteome</keyword>
<protein>
    <submittedName>
        <fullName evidence="1">Uncharacterized protein</fullName>
    </submittedName>
</protein>
<gene>
    <name evidence="1" type="ORF">HNQ77_001617</name>
</gene>
<evidence type="ECO:0000313" key="1">
    <source>
        <dbReference type="EMBL" id="MBB6143668.1"/>
    </source>
</evidence>
<name>A0A841JZ08_9BACT</name>
<dbReference type="Proteomes" id="UP000538666">
    <property type="component" value="Unassembled WGS sequence"/>
</dbReference>